<gene>
    <name evidence="7" type="ORF">UFOPK4114_00951</name>
</gene>
<dbReference type="SUPFAM" id="SSF48264">
    <property type="entry name" value="Cytochrome P450"/>
    <property type="match status" value="1"/>
</dbReference>
<evidence type="ECO:0000256" key="3">
    <source>
        <dbReference type="ARBA" id="ARBA00022723"/>
    </source>
</evidence>
<proteinExistence type="inferred from homology"/>
<evidence type="ECO:0000256" key="1">
    <source>
        <dbReference type="ARBA" id="ARBA00010617"/>
    </source>
</evidence>
<keyword evidence="4" id="KW-0560">Oxidoreductase</keyword>
<protein>
    <submittedName>
        <fullName evidence="7">Unannotated protein</fullName>
    </submittedName>
</protein>
<dbReference type="Gene3D" id="1.10.630.10">
    <property type="entry name" value="Cytochrome P450"/>
    <property type="match status" value="1"/>
</dbReference>
<dbReference type="Pfam" id="PF00067">
    <property type="entry name" value="p450"/>
    <property type="match status" value="2"/>
</dbReference>
<evidence type="ECO:0000256" key="2">
    <source>
        <dbReference type="ARBA" id="ARBA00022617"/>
    </source>
</evidence>
<keyword evidence="6" id="KW-0503">Monooxygenase</keyword>
<evidence type="ECO:0000256" key="5">
    <source>
        <dbReference type="ARBA" id="ARBA00023004"/>
    </source>
</evidence>
<sequence length="408" mass="46287">MQTIQSNGVENFLSAEYFQNPYPVYRELLESTPIFWSEKARAWIVSPFKEVEEGLHLDVFTQKQRMLKASSHFTPEELAKMPHILTNLSNWVVFQDPPEHTRLRRLISKSFTPRSINALEPKIEAIVSKLLDEAMKKETFNLVDEFSFQLPAMVICELLGMPLEKQWDLKRWSDGVAGFTASARITPEQAAHAEDVAREAEEYLMGFFEEVRKTPNDGLLSRIVNSQGEEDGLTDKEIVGLTIQLFFAGFETTEGLIGNMVMTLVNHPEQLALLRSKPELMDAAVEETLRYESSILKQSRVASEDVEILGQKIKAGDYVHFMIGSANHDPARFNNPQIFDIARTDAGNISFGHGIHFCIGAPLSRLEARIAMRQLLERMPKISIVDPKPSFPELLSVRKPLQLWVTSK</sequence>
<dbReference type="PRINTS" id="PR00359">
    <property type="entry name" value="BP450"/>
</dbReference>
<keyword evidence="5" id="KW-0408">Iron</keyword>
<dbReference type="AlphaFoldDB" id="A0A6J7R1E0"/>
<name>A0A6J7R1E0_9ZZZZ</name>
<organism evidence="7">
    <name type="scientific">freshwater metagenome</name>
    <dbReference type="NCBI Taxonomy" id="449393"/>
    <lineage>
        <taxon>unclassified sequences</taxon>
        <taxon>metagenomes</taxon>
        <taxon>ecological metagenomes</taxon>
    </lineage>
</organism>
<evidence type="ECO:0000313" key="7">
    <source>
        <dbReference type="EMBL" id="CAB5022981.1"/>
    </source>
</evidence>
<keyword evidence="2" id="KW-0349">Heme</keyword>
<dbReference type="GO" id="GO:0004497">
    <property type="term" value="F:monooxygenase activity"/>
    <property type="evidence" value="ECO:0007669"/>
    <property type="project" value="UniProtKB-KW"/>
</dbReference>
<dbReference type="PROSITE" id="PS00086">
    <property type="entry name" value="CYTOCHROME_P450"/>
    <property type="match status" value="1"/>
</dbReference>
<dbReference type="FunFam" id="1.10.630.10:FF:000018">
    <property type="entry name" value="Cytochrome P450 monooxygenase"/>
    <property type="match status" value="1"/>
</dbReference>
<dbReference type="InterPro" id="IPR017972">
    <property type="entry name" value="Cyt_P450_CS"/>
</dbReference>
<dbReference type="PANTHER" id="PTHR46696:SF1">
    <property type="entry name" value="CYTOCHROME P450 YJIB-RELATED"/>
    <property type="match status" value="1"/>
</dbReference>
<dbReference type="EMBL" id="CAFBPP010000063">
    <property type="protein sequence ID" value="CAB5022981.1"/>
    <property type="molecule type" value="Genomic_DNA"/>
</dbReference>
<dbReference type="PANTHER" id="PTHR46696">
    <property type="entry name" value="P450, PUTATIVE (EUROFUNG)-RELATED"/>
    <property type="match status" value="1"/>
</dbReference>
<evidence type="ECO:0000256" key="6">
    <source>
        <dbReference type="ARBA" id="ARBA00023033"/>
    </source>
</evidence>
<evidence type="ECO:0000256" key="4">
    <source>
        <dbReference type="ARBA" id="ARBA00023002"/>
    </source>
</evidence>
<reference evidence="7" key="1">
    <citation type="submission" date="2020-05" db="EMBL/GenBank/DDBJ databases">
        <authorList>
            <person name="Chiriac C."/>
            <person name="Salcher M."/>
            <person name="Ghai R."/>
            <person name="Kavagutti S V."/>
        </authorList>
    </citation>
    <scope>NUCLEOTIDE SEQUENCE</scope>
</reference>
<dbReference type="InterPro" id="IPR002397">
    <property type="entry name" value="Cyt_P450_B"/>
</dbReference>
<comment type="similarity">
    <text evidence="1">Belongs to the cytochrome P450 family.</text>
</comment>
<dbReference type="GO" id="GO:0020037">
    <property type="term" value="F:heme binding"/>
    <property type="evidence" value="ECO:0007669"/>
    <property type="project" value="InterPro"/>
</dbReference>
<keyword evidence="3" id="KW-0479">Metal-binding</keyword>
<dbReference type="InterPro" id="IPR001128">
    <property type="entry name" value="Cyt_P450"/>
</dbReference>
<dbReference type="InterPro" id="IPR036396">
    <property type="entry name" value="Cyt_P450_sf"/>
</dbReference>
<accession>A0A6J7R1E0</accession>
<dbReference type="CDD" id="cd20625">
    <property type="entry name" value="CYP164-like"/>
    <property type="match status" value="1"/>
</dbReference>
<dbReference type="GO" id="GO:0005506">
    <property type="term" value="F:iron ion binding"/>
    <property type="evidence" value="ECO:0007669"/>
    <property type="project" value="InterPro"/>
</dbReference>
<dbReference type="PRINTS" id="PR00385">
    <property type="entry name" value="P450"/>
</dbReference>
<dbReference type="GO" id="GO:0016705">
    <property type="term" value="F:oxidoreductase activity, acting on paired donors, with incorporation or reduction of molecular oxygen"/>
    <property type="evidence" value="ECO:0007669"/>
    <property type="project" value="InterPro"/>
</dbReference>